<comment type="caution">
    <text evidence="1">The sequence shown here is derived from an EMBL/GenBank/DDBJ whole genome shotgun (WGS) entry which is preliminary data.</text>
</comment>
<dbReference type="PANTHER" id="PTHR42663">
    <property type="entry name" value="HYDROLASE C777.06C-RELATED-RELATED"/>
    <property type="match status" value="1"/>
</dbReference>
<dbReference type="PANTHER" id="PTHR42663:SF6">
    <property type="entry name" value="HYDROLASE C777.06C-RELATED"/>
    <property type="match status" value="1"/>
</dbReference>
<dbReference type="SUPFAM" id="SSF56281">
    <property type="entry name" value="Metallo-hydrolase/oxidoreductase"/>
    <property type="match status" value="1"/>
</dbReference>
<dbReference type="AlphaFoldDB" id="A0A3E2VCF0"/>
<accession>A0A3E2VCF0</accession>
<proteinExistence type="predicted"/>
<name>A0A3E2VCF0_9FIRM</name>
<evidence type="ECO:0000313" key="1">
    <source>
        <dbReference type="EMBL" id="MBT9811127.1"/>
    </source>
</evidence>
<organism evidence="1 2">
    <name type="scientific">Enterocloster citroniae</name>
    <dbReference type="NCBI Taxonomy" id="358743"/>
    <lineage>
        <taxon>Bacteria</taxon>
        <taxon>Bacillati</taxon>
        <taxon>Bacillota</taxon>
        <taxon>Clostridia</taxon>
        <taxon>Lachnospirales</taxon>
        <taxon>Lachnospiraceae</taxon>
        <taxon>Enterocloster</taxon>
    </lineage>
</organism>
<dbReference type="Pfam" id="PF23023">
    <property type="entry name" value="Anti-Pycsar_Apyc1"/>
    <property type="match status" value="1"/>
</dbReference>
<sequence>MKLNFLGKGSAFYPVFGNTGAYLRSGSELYLLDCGETIFDTLYRKEDLNSITAVYVILTHLHADHVGSLGTLISYYHCLHGIKVHVIHPESTITQLLTLVGIDPEAYIYLEHLPENRAGLKAEPVPVKHAADMKCYGYLLFDDRECVYYSGDASDVPDEIRTRFLTGSVQRIYQDTSTHDSPDPSHCFYGKLEQWVPMEKRMSVYCMHLDSACEELLTEKGFNIVQI</sequence>
<protein>
    <submittedName>
        <fullName evidence="1">MBL fold metallo-hydrolase</fullName>
    </submittedName>
</protein>
<gene>
    <name evidence="1" type="ORF">GPL26_15990</name>
</gene>
<evidence type="ECO:0000313" key="2">
    <source>
        <dbReference type="Proteomes" id="UP000708338"/>
    </source>
</evidence>
<dbReference type="Gene3D" id="3.60.15.10">
    <property type="entry name" value="Ribonuclease Z/Hydroxyacylglutathione hydrolase-like"/>
    <property type="match status" value="1"/>
</dbReference>
<dbReference type="InterPro" id="IPR036866">
    <property type="entry name" value="RibonucZ/Hydroxyglut_hydro"/>
</dbReference>
<reference evidence="1" key="1">
    <citation type="journal article" date="2021" name="Gut Microbes">
        <title>A synthetic consortium of 100 gut commensals modulates the composition and function in a colon model of the microbiome of elderly subjects.</title>
        <authorList>
            <person name="Perez M."/>
            <person name="Ntemiri A."/>
            <person name="Tan H."/>
            <person name="Harris H.M.B."/>
            <person name="Roager H.M."/>
            <person name="Ribiere C."/>
            <person name="O'Toole P.W."/>
        </authorList>
    </citation>
    <scope>NUCLEOTIDE SEQUENCE</scope>
    <source>
        <strain evidence="1">MCC335</strain>
    </source>
</reference>
<dbReference type="Proteomes" id="UP000708338">
    <property type="component" value="Unassembled WGS sequence"/>
</dbReference>
<dbReference type="EMBL" id="WQPS01000017">
    <property type="protein sequence ID" value="MBT9811127.1"/>
    <property type="molecule type" value="Genomic_DNA"/>
</dbReference>
<dbReference type="RefSeq" id="WP_007862196.1">
    <property type="nucleotide sequence ID" value="NZ_CABJDD010000008.1"/>
</dbReference>